<proteinExistence type="predicted"/>
<sequence>MSNSNNNTNTNASGACSSSRRTNPSIGEVLYFFTRPPPRSEGIDTNNKSSSVKFPSMRDVFARKQPKPDST</sequence>
<feature type="compositionally biased region" description="Low complexity" evidence="1">
    <location>
        <begin position="1"/>
        <end position="19"/>
    </location>
</feature>
<dbReference type="EMBL" id="PSQE01000007">
    <property type="protein sequence ID" value="RHN47007.1"/>
    <property type="molecule type" value="Genomic_DNA"/>
</dbReference>
<reference evidence="4" key="3">
    <citation type="journal article" date="2018" name="Nat. Plants">
        <title>Whole-genome landscape of Medicago truncatula symbiotic genes.</title>
        <authorList>
            <person name="Pecrix Y."/>
            <person name="Staton S.E."/>
            <person name="Sallet E."/>
            <person name="Lelandais-Briere C."/>
            <person name="Moreau S."/>
            <person name="Carrere S."/>
            <person name="Blein T."/>
            <person name="Jardinaud M.F."/>
            <person name="Latrasse D."/>
            <person name="Zouine M."/>
            <person name="Zahm M."/>
            <person name="Kreplak J."/>
            <person name="Mayjonade B."/>
            <person name="Satge C."/>
            <person name="Perez M."/>
            <person name="Cauet S."/>
            <person name="Marande W."/>
            <person name="Chantry-Darmon C."/>
            <person name="Lopez-Roques C."/>
            <person name="Bouchez O."/>
            <person name="Berard A."/>
            <person name="Debelle F."/>
            <person name="Munos S."/>
            <person name="Bendahmane A."/>
            <person name="Berges H."/>
            <person name="Niebel A."/>
            <person name="Buitink J."/>
            <person name="Frugier F."/>
            <person name="Benhamed M."/>
            <person name="Crespi M."/>
            <person name="Gouzy J."/>
            <person name="Gamas P."/>
        </authorList>
    </citation>
    <scope>NUCLEOTIDE SEQUENCE [LARGE SCALE GENOMIC DNA]</scope>
    <source>
        <strain evidence="4">cv. Jemalong A17</strain>
    </source>
</reference>
<feature type="compositionally biased region" description="Basic and acidic residues" evidence="1">
    <location>
        <begin position="60"/>
        <end position="71"/>
    </location>
</feature>
<name>A2Q4F2_MEDTR</name>
<dbReference type="Gramene" id="rna41552">
    <property type="protein sequence ID" value="RHN47007.1"/>
    <property type="gene ID" value="gene41552"/>
</dbReference>
<accession>A2Q4F2</accession>
<dbReference type="Proteomes" id="UP000265566">
    <property type="component" value="Chromosome 7"/>
</dbReference>
<organism evidence="2">
    <name type="scientific">Medicago truncatula</name>
    <name type="common">Barrel medic</name>
    <name type="synonym">Medicago tribuloides</name>
    <dbReference type="NCBI Taxonomy" id="3880"/>
    <lineage>
        <taxon>Eukaryota</taxon>
        <taxon>Viridiplantae</taxon>
        <taxon>Streptophyta</taxon>
        <taxon>Embryophyta</taxon>
        <taxon>Tracheophyta</taxon>
        <taxon>Spermatophyta</taxon>
        <taxon>Magnoliopsida</taxon>
        <taxon>eudicotyledons</taxon>
        <taxon>Gunneridae</taxon>
        <taxon>Pentapetalae</taxon>
        <taxon>rosids</taxon>
        <taxon>fabids</taxon>
        <taxon>Fabales</taxon>
        <taxon>Fabaceae</taxon>
        <taxon>Papilionoideae</taxon>
        <taxon>50 kb inversion clade</taxon>
        <taxon>NPAAA clade</taxon>
        <taxon>Hologalegina</taxon>
        <taxon>IRL clade</taxon>
        <taxon>Trifolieae</taxon>
        <taxon>Medicago</taxon>
    </lineage>
</organism>
<reference evidence="3" key="4">
    <citation type="journal article" date="2018" name="Nat. Plants">
        <title>Whole-genome landscape of Medicago truncatula symbiotic genes.</title>
        <authorList>
            <person name="Pecrix Y."/>
            <person name="Gamas P."/>
            <person name="Carrere S."/>
        </authorList>
    </citation>
    <scope>NUCLEOTIDE SEQUENCE</scope>
    <source>
        <tissue evidence="3">Leaves</tissue>
    </source>
</reference>
<dbReference type="AlphaFoldDB" id="A2Q4F2"/>
<dbReference type="EMBL" id="AC157473">
    <property type="protein sequence ID" value="ABN08502.1"/>
    <property type="molecule type" value="Genomic_DNA"/>
</dbReference>
<evidence type="ECO:0000313" key="4">
    <source>
        <dbReference type="Proteomes" id="UP000265566"/>
    </source>
</evidence>
<feature type="region of interest" description="Disordered" evidence="1">
    <location>
        <begin position="1"/>
        <end position="71"/>
    </location>
</feature>
<feature type="compositionally biased region" description="Polar residues" evidence="1">
    <location>
        <begin position="43"/>
        <end position="53"/>
    </location>
</feature>
<evidence type="ECO:0000256" key="1">
    <source>
        <dbReference type="SAM" id="MobiDB-lite"/>
    </source>
</evidence>
<reference evidence="2" key="2">
    <citation type="submission" date="2007-03" db="EMBL/GenBank/DDBJ databases">
        <authorList>
            <consortium name="The International Medicago Genome Annotation Group"/>
        </authorList>
    </citation>
    <scope>NUCLEOTIDE SEQUENCE</scope>
</reference>
<reference evidence="2" key="1">
    <citation type="submission" date="2005-02" db="EMBL/GenBank/DDBJ databases">
        <authorList>
            <person name="Town C.D."/>
        </authorList>
    </citation>
    <scope>NUCLEOTIDE SEQUENCE</scope>
</reference>
<evidence type="ECO:0000313" key="3">
    <source>
        <dbReference type="EMBL" id="RHN47007.1"/>
    </source>
</evidence>
<protein>
    <submittedName>
        <fullName evidence="2">Uncharacterized protein</fullName>
    </submittedName>
</protein>
<evidence type="ECO:0000313" key="2">
    <source>
        <dbReference type="EMBL" id="ABN08502.1"/>
    </source>
</evidence>
<gene>
    <name evidence="2" type="ORF">MtrDRAFT_AC157473g18v2</name>
    <name evidence="3" type="ORF">MtrunA17_Chr7g0248281</name>
</gene>